<reference evidence="1" key="1">
    <citation type="submission" date="2022-10" db="EMBL/GenBank/DDBJ databases">
        <title>Culturing micro-colonial fungi from biological soil crusts in the Mojave desert and describing Neophaeococcomyces mojavensis, and introducing the new genera and species Taxawa tesnikishii.</title>
        <authorList>
            <person name="Kurbessoian T."/>
            <person name="Stajich J.E."/>
        </authorList>
    </citation>
    <scope>NUCLEOTIDE SEQUENCE</scope>
    <source>
        <strain evidence="1">JES_112</strain>
    </source>
</reference>
<keyword evidence="2" id="KW-1185">Reference proteome</keyword>
<gene>
    <name evidence="1" type="ORF">H2198_010161</name>
</gene>
<evidence type="ECO:0000313" key="1">
    <source>
        <dbReference type="EMBL" id="KAJ9650546.1"/>
    </source>
</evidence>
<accession>A0ACC2ZSF0</accession>
<comment type="caution">
    <text evidence="1">The sequence shown here is derived from an EMBL/GenBank/DDBJ whole genome shotgun (WGS) entry which is preliminary data.</text>
</comment>
<sequence>METYVSLHSKVTSIVLNVLLLTLTVAAQAQTGAPLTSSQAGVFYEEKLKGLSELTALGNDLFGDKVSLYTGGIQFTQVDVDLPGNNALPMKFSRTLKMGGRRDTLKSMRDWDFDLPYISGMFGKSGWVSMVPGEPLRRCSIPLNSPQQASAPSEYVSSGQGDVGFSFDPHFFWGGLSLSLPGSDSKPMIIMAAGAKQPTDGRAYHWTTADRWVFSCLPSTSNGESGEAFMAHAPNGDRYWFDRIVAIPRGTMTANYGNGFFNYTSTMGLREFRALPTRIEDRNGNFITFTYSPSQVVMSASDGRSITVNTGADGVESVVANGRTWNYEYAGSTVDRKLTRVVLPDGSSWSFDAGAAFDSPIGGWRNCADFVPFTPGPSSSATVVMTHPSGARGTFEMSYRLHGRTNAPNTCRPFTQIFYPVESHLLTVLALNRKVISGPGLATMTWNYQYTPLAASLDTGQHIYCSTTPCPETRALTVTREDGSWDRFTFSQKYGDLEGQLLSEERGNTEGVLRRIDIQYRRSSDGSYARIGNNPCWSCSKEEELPKPLESRTITQDGNTFLYRVDQFDAYARPLKVTRSSSP</sequence>
<name>A0ACC2ZSF0_9EURO</name>
<evidence type="ECO:0000313" key="2">
    <source>
        <dbReference type="Proteomes" id="UP001172386"/>
    </source>
</evidence>
<protein>
    <submittedName>
        <fullName evidence="1">Uncharacterized protein</fullName>
    </submittedName>
</protein>
<dbReference type="Proteomes" id="UP001172386">
    <property type="component" value="Unassembled WGS sequence"/>
</dbReference>
<dbReference type="EMBL" id="JAPDRQ010000332">
    <property type="protein sequence ID" value="KAJ9650546.1"/>
    <property type="molecule type" value="Genomic_DNA"/>
</dbReference>
<organism evidence="1 2">
    <name type="scientific">Neophaeococcomyces mojaviensis</name>
    <dbReference type="NCBI Taxonomy" id="3383035"/>
    <lineage>
        <taxon>Eukaryota</taxon>
        <taxon>Fungi</taxon>
        <taxon>Dikarya</taxon>
        <taxon>Ascomycota</taxon>
        <taxon>Pezizomycotina</taxon>
        <taxon>Eurotiomycetes</taxon>
        <taxon>Chaetothyriomycetidae</taxon>
        <taxon>Chaetothyriales</taxon>
        <taxon>Chaetothyriales incertae sedis</taxon>
        <taxon>Neophaeococcomyces</taxon>
    </lineage>
</organism>
<proteinExistence type="predicted"/>